<dbReference type="GeneID" id="14309954"/>
<dbReference type="RefSeq" id="WP_015286517.1">
    <property type="nucleotide sequence ID" value="NC_019943.1"/>
</dbReference>
<proteinExistence type="predicted"/>
<feature type="domain" description="Metallo-beta-lactamase" evidence="1">
    <location>
        <begin position="18"/>
        <end position="210"/>
    </location>
</feature>
<keyword evidence="3" id="KW-1185">Reference proteome</keyword>
<dbReference type="InParanoid" id="L0HHP5"/>
<dbReference type="PANTHER" id="PTHR46018:SF4">
    <property type="entry name" value="METALLO-HYDROLASE YHFI-RELATED"/>
    <property type="match status" value="1"/>
</dbReference>
<dbReference type="Proteomes" id="UP000010824">
    <property type="component" value="Chromosome"/>
</dbReference>
<reference evidence="3" key="1">
    <citation type="submission" date="2011-12" db="EMBL/GenBank/DDBJ databases">
        <title>Complete sequence of Methanoregula formicicum SMSP.</title>
        <authorList>
            <person name="Lucas S."/>
            <person name="Han J."/>
            <person name="Lapidus A."/>
            <person name="Cheng J.-F."/>
            <person name="Goodwin L."/>
            <person name="Pitluck S."/>
            <person name="Peters L."/>
            <person name="Ovchinnikova G."/>
            <person name="Teshima H."/>
            <person name="Detter J.C."/>
            <person name="Han C."/>
            <person name="Tapia R."/>
            <person name="Land M."/>
            <person name="Hauser L."/>
            <person name="Kyrpides N."/>
            <person name="Ivanova N."/>
            <person name="Pagani I."/>
            <person name="Imachi H."/>
            <person name="Tamaki H."/>
            <person name="Sekiguchi Y."/>
            <person name="Kamagata Y."/>
            <person name="Cadillo-Quiroz H."/>
            <person name="Zinder S."/>
            <person name="Liu W.-T."/>
            <person name="Woyke T."/>
        </authorList>
    </citation>
    <scope>NUCLEOTIDE SEQUENCE [LARGE SCALE GENOMIC DNA]</scope>
    <source>
        <strain evidence="3">DSM 22288 / NBRC 105244 / SMSP</strain>
    </source>
</reference>
<dbReference type="STRING" id="593750.Metfor_2562"/>
<protein>
    <submittedName>
        <fullName evidence="2">Metal-dependent hydrolase, beta-lactamase superfamily III</fullName>
    </submittedName>
</protein>
<dbReference type="SMART" id="SM00849">
    <property type="entry name" value="Lactamase_B"/>
    <property type="match status" value="1"/>
</dbReference>
<keyword evidence="2" id="KW-0378">Hydrolase</keyword>
<gene>
    <name evidence="2" type="ordered locus">Metfor_2562</name>
</gene>
<name>L0HHP5_METFS</name>
<evidence type="ECO:0000313" key="2">
    <source>
        <dbReference type="EMBL" id="AGB03555.1"/>
    </source>
</evidence>
<evidence type="ECO:0000313" key="3">
    <source>
        <dbReference type="Proteomes" id="UP000010824"/>
    </source>
</evidence>
<dbReference type="PANTHER" id="PTHR46018">
    <property type="entry name" value="ZINC PHOSPHODIESTERASE ELAC PROTEIN 1"/>
    <property type="match status" value="1"/>
</dbReference>
<organism evidence="2 3">
    <name type="scientific">Methanoregula formicica (strain DSM 22288 / NBRC 105244 / SMSP)</name>
    <dbReference type="NCBI Taxonomy" id="593750"/>
    <lineage>
        <taxon>Archaea</taxon>
        <taxon>Methanobacteriati</taxon>
        <taxon>Methanobacteriota</taxon>
        <taxon>Stenosarchaea group</taxon>
        <taxon>Methanomicrobia</taxon>
        <taxon>Methanomicrobiales</taxon>
        <taxon>Methanoregulaceae</taxon>
        <taxon>Methanoregula</taxon>
    </lineage>
</organism>
<dbReference type="SUPFAM" id="SSF56281">
    <property type="entry name" value="Metallo-hydrolase/oxidoreductase"/>
    <property type="match status" value="1"/>
</dbReference>
<dbReference type="HOGENOM" id="CLU_031317_1_1_2"/>
<dbReference type="InterPro" id="IPR036866">
    <property type="entry name" value="RibonucZ/Hydroxyglut_hydro"/>
</dbReference>
<dbReference type="InterPro" id="IPR001279">
    <property type="entry name" value="Metallo-B-lactamas"/>
</dbReference>
<dbReference type="Pfam" id="PF12706">
    <property type="entry name" value="Lactamase_B_2"/>
    <property type="match status" value="1"/>
</dbReference>
<dbReference type="KEGG" id="mfo:Metfor_2562"/>
<sequence>MKVTFLGTNGWFDTPAGNTVSVLLRSENYDILFDAGNGIAKADRYIPQDRPAFLFLSHMHIDHIAGLHTLCKFRFRKGLTVFTQQGTREQLETFVNEPYTVPFSILPFKNEVHELSPGTHHVPFTVTCLPLVHPAPCFGYRVELDGRVIAYCTDTGVCDNAVTLARNADLLITECGLKPGETSPDWPHLNPENAIAIAKEAGAKRLVLMHFGAEVYRTVTEREALAAQFEGMWPGLIVARDDMTVDI</sequence>
<evidence type="ECO:0000259" key="1">
    <source>
        <dbReference type="SMART" id="SM00849"/>
    </source>
</evidence>
<dbReference type="eggNOG" id="arCOG00500">
    <property type="taxonomic scope" value="Archaea"/>
</dbReference>
<reference evidence="2 3" key="2">
    <citation type="journal article" date="2014" name="Genome Announc.">
        <title>Complete Genome Sequence of Methanoregula formicica SMSPT, a Mesophilic Hydrogenotrophic Methanogen Isolated from a Methanogenic Upflow Anaerobic Sludge Blanket Reactor.</title>
        <authorList>
            <person name="Yamamoto K."/>
            <person name="Tamaki H."/>
            <person name="Cadillo-Quiroz H."/>
            <person name="Imachi H."/>
            <person name="Kyrpides N."/>
            <person name="Woyke T."/>
            <person name="Goodwin L."/>
            <person name="Zinder S.H."/>
            <person name="Kamagata Y."/>
            <person name="Liu W.T."/>
        </authorList>
    </citation>
    <scope>NUCLEOTIDE SEQUENCE [LARGE SCALE GENOMIC DNA]</scope>
    <source>
        <strain evidence="3">DSM 22288 / NBRC 105244 / SMSP</strain>
    </source>
</reference>
<dbReference type="AlphaFoldDB" id="L0HHP5"/>
<dbReference type="CDD" id="cd16272">
    <property type="entry name" value="RNaseZ_MBL-fold"/>
    <property type="match status" value="1"/>
</dbReference>
<dbReference type="GO" id="GO:0042781">
    <property type="term" value="F:3'-tRNA processing endoribonuclease activity"/>
    <property type="evidence" value="ECO:0007669"/>
    <property type="project" value="TreeGrafter"/>
</dbReference>
<dbReference type="OrthoDB" id="73420at2157"/>
<accession>L0HHP5</accession>
<dbReference type="EMBL" id="CP003167">
    <property type="protein sequence ID" value="AGB03555.1"/>
    <property type="molecule type" value="Genomic_DNA"/>
</dbReference>
<dbReference type="Gene3D" id="3.60.15.10">
    <property type="entry name" value="Ribonuclease Z/Hydroxyacylglutathione hydrolase-like"/>
    <property type="match status" value="1"/>
</dbReference>